<gene>
    <name evidence="1" type="ORF">EC518_14035</name>
</gene>
<proteinExistence type="predicted"/>
<evidence type="ECO:0000313" key="2">
    <source>
        <dbReference type="Proteomes" id="UP000289022"/>
    </source>
</evidence>
<dbReference type="AlphaFoldDB" id="A0A438W0T1"/>
<sequence length="43" mass="4879">DLNAQTRVSNQNSPFYGLELYGEVQRMILNGQTTFIKENACKS</sequence>
<protein>
    <submittedName>
        <fullName evidence="1">Dihydroorotase</fullName>
    </submittedName>
</protein>
<dbReference type="Proteomes" id="UP000289022">
    <property type="component" value="Unassembled WGS sequence"/>
</dbReference>
<reference evidence="1 2" key="1">
    <citation type="submission" date="2018-11" db="EMBL/GenBank/DDBJ databases">
        <title>Genetic determinants and prediction of antibiotic resistance phenotypes in Helicobacter pylori.</title>
        <authorList>
            <person name="Wagner K."/>
        </authorList>
    </citation>
    <scope>NUCLEOTIDE SEQUENCE [LARGE SCALE GENOMIC DNA]</scope>
    <source>
        <strain evidence="1 2">ZH70</strain>
    </source>
</reference>
<evidence type="ECO:0000313" key="1">
    <source>
        <dbReference type="EMBL" id="RVZ16501.1"/>
    </source>
</evidence>
<feature type="non-terminal residue" evidence="1">
    <location>
        <position position="1"/>
    </location>
</feature>
<comment type="caution">
    <text evidence="1">The sequence shown here is derived from an EMBL/GenBank/DDBJ whole genome shotgun (WGS) entry which is preliminary data.</text>
</comment>
<organism evidence="1 2">
    <name type="scientific">Helicobacter pylori</name>
    <name type="common">Campylobacter pylori</name>
    <dbReference type="NCBI Taxonomy" id="210"/>
    <lineage>
        <taxon>Bacteria</taxon>
        <taxon>Pseudomonadati</taxon>
        <taxon>Campylobacterota</taxon>
        <taxon>Epsilonproteobacteria</taxon>
        <taxon>Campylobacterales</taxon>
        <taxon>Helicobacteraceae</taxon>
        <taxon>Helicobacter</taxon>
    </lineage>
</organism>
<dbReference type="EMBL" id="RJGP01001420">
    <property type="protein sequence ID" value="RVZ16501.1"/>
    <property type="molecule type" value="Genomic_DNA"/>
</dbReference>
<name>A0A438W0T1_HELPX</name>
<accession>A0A438W0T1</accession>